<dbReference type="InterPro" id="IPR011990">
    <property type="entry name" value="TPR-like_helical_dom_sf"/>
</dbReference>
<keyword evidence="2" id="KW-1185">Reference proteome</keyword>
<name>A0ABR7QE26_9FLAO</name>
<reference evidence="1 2" key="1">
    <citation type="submission" date="2020-07" db="EMBL/GenBank/DDBJ databases">
        <title>Description of Kordia aestuariivivens sp. nov., isolated from a tidal flat.</title>
        <authorList>
            <person name="Park S."/>
            <person name="Yoon J.-H."/>
        </authorList>
    </citation>
    <scope>NUCLEOTIDE SEQUENCE [LARGE SCALE GENOMIC DNA]</scope>
    <source>
        <strain evidence="1 2">YSTF-M3</strain>
    </source>
</reference>
<gene>
    <name evidence="1" type="ORF">H2O64_18990</name>
</gene>
<evidence type="ECO:0000313" key="1">
    <source>
        <dbReference type="EMBL" id="MBC8756768.1"/>
    </source>
</evidence>
<evidence type="ECO:0000313" key="2">
    <source>
        <dbReference type="Proteomes" id="UP000619238"/>
    </source>
</evidence>
<proteinExistence type="predicted"/>
<organism evidence="1 2">
    <name type="scientific">Kordia aestuariivivens</name>
    <dbReference type="NCBI Taxonomy" id="2759037"/>
    <lineage>
        <taxon>Bacteria</taxon>
        <taxon>Pseudomonadati</taxon>
        <taxon>Bacteroidota</taxon>
        <taxon>Flavobacteriia</taxon>
        <taxon>Flavobacteriales</taxon>
        <taxon>Flavobacteriaceae</taxon>
        <taxon>Kordia</taxon>
    </lineage>
</organism>
<dbReference type="Proteomes" id="UP000619238">
    <property type="component" value="Unassembled WGS sequence"/>
</dbReference>
<dbReference type="EMBL" id="JACGWS010000013">
    <property type="protein sequence ID" value="MBC8756768.1"/>
    <property type="molecule type" value="Genomic_DNA"/>
</dbReference>
<protein>
    <submittedName>
        <fullName evidence="1">Uncharacterized protein</fullName>
    </submittedName>
</protein>
<comment type="caution">
    <text evidence="1">The sequence shown here is derived from an EMBL/GenBank/DDBJ whole genome shotgun (WGS) entry which is preliminary data.</text>
</comment>
<dbReference type="SUPFAM" id="SSF48452">
    <property type="entry name" value="TPR-like"/>
    <property type="match status" value="1"/>
</dbReference>
<accession>A0ABR7QE26</accession>
<dbReference type="Gene3D" id="1.25.40.390">
    <property type="match status" value="1"/>
</dbReference>
<sequence>MEKNCFSYFNAQILEKVQKTGFPNLPAFSASLNNGLIPVRMPYPAEEATLNTINYNQAAQATNGNSINVLVWRNE</sequence>